<organism evidence="2 3">
    <name type="scientific">Amycolatopsis rhabdoformis</name>
    <dbReference type="NCBI Taxonomy" id="1448059"/>
    <lineage>
        <taxon>Bacteria</taxon>
        <taxon>Bacillati</taxon>
        <taxon>Actinomycetota</taxon>
        <taxon>Actinomycetes</taxon>
        <taxon>Pseudonocardiales</taxon>
        <taxon>Pseudonocardiaceae</taxon>
        <taxon>Amycolatopsis</taxon>
    </lineage>
</organism>
<sequence>MNGHRWLAGLAGLAGCLILTGCGASPPTQQEHDDTVLDHLADAPCTMMSVERGQRLGLEQLSPDPAPARTCGWHNDSQPSPYLLTFVANPSASDRQEYTREAKLTKITVENQPVTQATRAIANLTDCASLADFGTDHGFIVSVTEADASDACVLSAAYAKSTILLIRES</sequence>
<evidence type="ECO:0000256" key="1">
    <source>
        <dbReference type="SAM" id="SignalP"/>
    </source>
</evidence>
<dbReference type="RefSeq" id="WP_326566109.1">
    <property type="nucleotide sequence ID" value="NZ_CP142149.1"/>
</dbReference>
<proteinExistence type="predicted"/>
<accession>A0ABZ1I0E4</accession>
<keyword evidence="3" id="KW-1185">Reference proteome</keyword>
<feature type="chain" id="PRO_5046056266" evidence="1">
    <location>
        <begin position="25"/>
        <end position="169"/>
    </location>
</feature>
<dbReference type="Proteomes" id="UP001330812">
    <property type="component" value="Chromosome"/>
</dbReference>
<dbReference type="EMBL" id="CP142149">
    <property type="protein sequence ID" value="WSE27100.1"/>
    <property type="molecule type" value="Genomic_DNA"/>
</dbReference>
<reference evidence="2 3" key="1">
    <citation type="journal article" date="2015" name="Int. J. Syst. Evol. Microbiol.">
        <title>Amycolatopsis rhabdoformis sp. nov., an actinomycete isolated from a tropical forest soil.</title>
        <authorList>
            <person name="Souza W.R."/>
            <person name="Silva R.E."/>
            <person name="Goodfellow M."/>
            <person name="Busarakam K."/>
            <person name="Figueiro F.S."/>
            <person name="Ferreira D."/>
            <person name="Rodrigues-Filho E."/>
            <person name="Moraes L.A.B."/>
            <person name="Zucchi T.D."/>
        </authorList>
    </citation>
    <scope>NUCLEOTIDE SEQUENCE [LARGE SCALE GENOMIC DNA]</scope>
    <source>
        <strain evidence="2 3">NCIMB 14900</strain>
    </source>
</reference>
<dbReference type="InterPro" id="IPR024520">
    <property type="entry name" value="DUF3558"/>
</dbReference>
<dbReference type="PROSITE" id="PS51257">
    <property type="entry name" value="PROKAR_LIPOPROTEIN"/>
    <property type="match status" value="1"/>
</dbReference>
<dbReference type="Pfam" id="PF12079">
    <property type="entry name" value="DUF3558"/>
    <property type="match status" value="1"/>
</dbReference>
<evidence type="ECO:0000313" key="2">
    <source>
        <dbReference type="EMBL" id="WSE27100.1"/>
    </source>
</evidence>
<name>A0ABZ1I0E4_9PSEU</name>
<keyword evidence="1" id="KW-0732">Signal</keyword>
<feature type="signal peptide" evidence="1">
    <location>
        <begin position="1"/>
        <end position="24"/>
    </location>
</feature>
<gene>
    <name evidence="2" type="ORF">VSH64_30065</name>
</gene>
<protein>
    <submittedName>
        <fullName evidence="2">DUF3558 family protein</fullName>
    </submittedName>
</protein>
<evidence type="ECO:0000313" key="3">
    <source>
        <dbReference type="Proteomes" id="UP001330812"/>
    </source>
</evidence>